<sequence>MASTQFRMEHDFLGDREVPLDAYYGVQTLRGSENFPITGLPIHPALIHAMGTVKKAAALANRDTGHLEPRIANAIAEAADDVISGKLDRWFIVDPIQGGAGTSINMNTNEVIANRALELLGEPKGRYEVVSPNSHVNMAQSTNDAFPTGVHIAALDVGKQLVAELRLLHEAFAAKEKEFEGIIKMGRTHLQDAVPIRLGQEFGAYRRVIGRDIERLRGVGNTLVEVNMGATAVGTGLNADPAYITAVVKYLAELSGWPIRTAENLVDATQNTDCYTEVSAALKVCMMNISKIANDLRLMASGPRCGLGELNLPARQPGSSIMPGKVNPVMAEVVNQVAFQVIGNDHTICLASEAGQFELNVMEPVLVFNLLQSTTIMTNAFRVFRTFCIEGLTPNTERMKAYVDNSVGVITAINPHVGYETAARIAREANVTGKPVRELILRDKVLTQEQLDAILDPFEMTSPGIAGSGKQKEHEDVWFKDQDETR</sequence>
<dbReference type="InterPro" id="IPR018951">
    <property type="entry name" value="Fumarase_C_C"/>
</dbReference>
<evidence type="ECO:0000256" key="6">
    <source>
        <dbReference type="RuleBase" id="RU362017"/>
    </source>
</evidence>
<dbReference type="EMBL" id="AP025591">
    <property type="protein sequence ID" value="BDG01929.1"/>
    <property type="molecule type" value="Genomic_DNA"/>
</dbReference>
<proteinExistence type="inferred from homology"/>
<feature type="region of interest" description="Disordered" evidence="7">
    <location>
        <begin position="462"/>
        <end position="486"/>
    </location>
</feature>
<evidence type="ECO:0000256" key="1">
    <source>
        <dbReference type="ARBA" id="ARBA00005596"/>
    </source>
</evidence>
<dbReference type="Gene3D" id="1.20.200.10">
    <property type="entry name" value="Fumarase/aspartase (Central domain)"/>
    <property type="match status" value="1"/>
</dbReference>
<evidence type="ECO:0000256" key="5">
    <source>
        <dbReference type="NCBIfam" id="TIGR00839"/>
    </source>
</evidence>
<name>A0ABM7WR31_9BACT</name>
<evidence type="ECO:0000313" key="11">
    <source>
        <dbReference type="Proteomes" id="UP001162891"/>
    </source>
</evidence>
<feature type="compositionally biased region" description="Basic and acidic residues" evidence="7">
    <location>
        <begin position="470"/>
        <end position="486"/>
    </location>
</feature>
<dbReference type="EC" id="4.3.1.1" evidence="2 5"/>
<evidence type="ECO:0000256" key="4">
    <source>
        <dbReference type="ARBA" id="ARBA00023239"/>
    </source>
</evidence>
<evidence type="ECO:0000313" key="10">
    <source>
        <dbReference type="EMBL" id="BDG01929.1"/>
    </source>
</evidence>
<dbReference type="Pfam" id="PF00206">
    <property type="entry name" value="Lyase_1"/>
    <property type="match status" value="1"/>
</dbReference>
<dbReference type="Gene3D" id="1.10.40.30">
    <property type="entry name" value="Fumarase/aspartase (C-terminal domain)"/>
    <property type="match status" value="1"/>
</dbReference>
<feature type="domain" description="Fumarate lyase N-terminal" evidence="8">
    <location>
        <begin position="15"/>
        <end position="343"/>
    </location>
</feature>
<evidence type="ECO:0000256" key="3">
    <source>
        <dbReference type="ARBA" id="ARBA00016146"/>
    </source>
</evidence>
<comment type="similarity">
    <text evidence="1 6">Belongs to the class-II fumarase/aspartase family. Aspartase subfamily.</text>
</comment>
<dbReference type="InterPro" id="IPR022761">
    <property type="entry name" value="Fumarate_lyase_N"/>
</dbReference>
<dbReference type="NCBIfam" id="TIGR00839">
    <property type="entry name" value="aspA"/>
    <property type="match status" value="1"/>
</dbReference>
<feature type="domain" description="Fumarase C C-terminal" evidence="9">
    <location>
        <begin position="410"/>
        <end position="461"/>
    </location>
</feature>
<dbReference type="PANTHER" id="PTHR42696:SF2">
    <property type="entry name" value="ASPARTATE AMMONIA-LYASE"/>
    <property type="match status" value="1"/>
</dbReference>
<evidence type="ECO:0000259" key="8">
    <source>
        <dbReference type="Pfam" id="PF00206"/>
    </source>
</evidence>
<reference evidence="11" key="1">
    <citation type="journal article" date="2022" name="Int. J. Syst. Evol. Microbiol.">
        <title>Anaeromyxobacter oryzae sp. nov., Anaeromyxobacter diazotrophicus sp. nov. and Anaeromyxobacter paludicola sp. nov., isolated from paddy soils.</title>
        <authorList>
            <person name="Itoh H."/>
            <person name="Xu Z."/>
            <person name="Mise K."/>
            <person name="Masuda Y."/>
            <person name="Ushijima N."/>
            <person name="Hayakawa C."/>
            <person name="Shiratori Y."/>
            <person name="Senoo K."/>
        </authorList>
    </citation>
    <scope>NUCLEOTIDE SEQUENCE [LARGE SCALE GENOMIC DNA]</scope>
    <source>
        <strain evidence="11">Red232</strain>
    </source>
</reference>
<dbReference type="InterPro" id="IPR008948">
    <property type="entry name" value="L-Aspartase-like"/>
</dbReference>
<dbReference type="InterPro" id="IPR024083">
    <property type="entry name" value="Fumarase/histidase_N"/>
</dbReference>
<protein>
    <recommendedName>
        <fullName evidence="3 5">Aspartate ammonia-lyase</fullName>
        <shortName evidence="6">Aspartase</shortName>
        <ecNumber evidence="2 5">4.3.1.1</ecNumber>
    </recommendedName>
</protein>
<dbReference type="PROSITE" id="PS00163">
    <property type="entry name" value="FUMARATE_LYASES"/>
    <property type="match status" value="1"/>
</dbReference>
<dbReference type="NCBIfam" id="NF008909">
    <property type="entry name" value="PRK12273.1"/>
    <property type="match status" value="1"/>
</dbReference>
<organism evidence="10 11">
    <name type="scientific">Anaeromyxobacter oryzae</name>
    <dbReference type="NCBI Taxonomy" id="2918170"/>
    <lineage>
        <taxon>Bacteria</taxon>
        <taxon>Pseudomonadati</taxon>
        <taxon>Myxococcota</taxon>
        <taxon>Myxococcia</taxon>
        <taxon>Myxococcales</taxon>
        <taxon>Cystobacterineae</taxon>
        <taxon>Anaeromyxobacteraceae</taxon>
        <taxon>Anaeromyxobacter</taxon>
    </lineage>
</organism>
<evidence type="ECO:0000259" key="9">
    <source>
        <dbReference type="Pfam" id="PF10415"/>
    </source>
</evidence>
<dbReference type="PANTHER" id="PTHR42696">
    <property type="entry name" value="ASPARTATE AMMONIA-LYASE"/>
    <property type="match status" value="1"/>
</dbReference>
<dbReference type="InterPro" id="IPR000362">
    <property type="entry name" value="Fumarate_lyase_fam"/>
</dbReference>
<evidence type="ECO:0000256" key="2">
    <source>
        <dbReference type="ARBA" id="ARBA00012992"/>
    </source>
</evidence>
<dbReference type="CDD" id="cd01357">
    <property type="entry name" value="Aspartase"/>
    <property type="match status" value="1"/>
</dbReference>
<dbReference type="PRINTS" id="PR00145">
    <property type="entry name" value="ARGSUCLYASE"/>
</dbReference>
<dbReference type="SUPFAM" id="SSF48557">
    <property type="entry name" value="L-aspartase-like"/>
    <property type="match status" value="1"/>
</dbReference>
<dbReference type="Proteomes" id="UP001162891">
    <property type="component" value="Chromosome"/>
</dbReference>
<accession>A0ABM7WR31</accession>
<dbReference type="InterPro" id="IPR004708">
    <property type="entry name" value="ApsA"/>
</dbReference>
<dbReference type="RefSeq" id="WP_248358921.1">
    <property type="nucleotide sequence ID" value="NZ_AP025591.1"/>
</dbReference>
<dbReference type="PRINTS" id="PR00149">
    <property type="entry name" value="FUMRATELYASE"/>
</dbReference>
<keyword evidence="11" id="KW-1185">Reference proteome</keyword>
<comment type="catalytic activity">
    <reaction evidence="6">
        <text>L-aspartate = fumarate + NH4(+)</text>
        <dbReference type="Rhea" id="RHEA:16601"/>
        <dbReference type="ChEBI" id="CHEBI:28938"/>
        <dbReference type="ChEBI" id="CHEBI:29806"/>
        <dbReference type="ChEBI" id="CHEBI:29991"/>
        <dbReference type="EC" id="4.3.1.1"/>
    </reaction>
</comment>
<evidence type="ECO:0000256" key="7">
    <source>
        <dbReference type="SAM" id="MobiDB-lite"/>
    </source>
</evidence>
<gene>
    <name evidence="10" type="primary">aspA_2</name>
    <name evidence="10" type="ORF">AMOR_09250</name>
</gene>
<dbReference type="Gene3D" id="1.10.275.10">
    <property type="entry name" value="Fumarase/aspartase (N-terminal domain)"/>
    <property type="match status" value="1"/>
</dbReference>
<dbReference type="InterPro" id="IPR051546">
    <property type="entry name" value="Aspartate_Ammonia-Lyase"/>
</dbReference>
<dbReference type="Pfam" id="PF10415">
    <property type="entry name" value="FumaraseC_C"/>
    <property type="match status" value="1"/>
</dbReference>
<dbReference type="InterPro" id="IPR020557">
    <property type="entry name" value="Fumarate_lyase_CS"/>
</dbReference>
<keyword evidence="4 6" id="KW-0456">Lyase</keyword>